<organism evidence="3 4">
    <name type="scientific">Magnetospirillum aberrantis SpK</name>
    <dbReference type="NCBI Taxonomy" id="908842"/>
    <lineage>
        <taxon>Bacteria</taxon>
        <taxon>Pseudomonadati</taxon>
        <taxon>Pseudomonadota</taxon>
        <taxon>Alphaproteobacteria</taxon>
        <taxon>Rhodospirillales</taxon>
        <taxon>Rhodospirillaceae</taxon>
        <taxon>Magnetospirillum</taxon>
    </lineage>
</organism>
<reference evidence="3 4" key="1">
    <citation type="submission" date="2020-02" db="EMBL/GenBank/DDBJ databases">
        <authorList>
            <person name="Dziuba M."/>
            <person name="Kuznetsov B."/>
            <person name="Mardanov A."/>
            <person name="Ravin N."/>
            <person name="Grouzdev D."/>
        </authorList>
    </citation>
    <scope>NUCLEOTIDE SEQUENCE [LARGE SCALE GENOMIC DNA]</scope>
    <source>
        <strain evidence="3 4">SpK</strain>
    </source>
</reference>
<name>A0A7C9URC5_9PROT</name>
<dbReference type="Pfam" id="PF13598">
    <property type="entry name" value="DUF4139"/>
    <property type="match status" value="1"/>
</dbReference>
<accession>A0A7C9URC5</accession>
<evidence type="ECO:0000256" key="1">
    <source>
        <dbReference type="SAM" id="SignalP"/>
    </source>
</evidence>
<comment type="caution">
    <text evidence="3">The sequence shown here is derived from an EMBL/GenBank/DDBJ whole genome shotgun (WGS) entry which is preliminary data.</text>
</comment>
<dbReference type="Proteomes" id="UP000480684">
    <property type="component" value="Unassembled WGS sequence"/>
</dbReference>
<dbReference type="PANTHER" id="PTHR38075:SF1">
    <property type="entry name" value="DUF4139 DOMAIN-CONTAINING PROTEIN"/>
    <property type="match status" value="1"/>
</dbReference>
<gene>
    <name evidence="3" type="ORF">G4223_00055</name>
</gene>
<feature type="chain" id="PRO_5028865079" evidence="1">
    <location>
        <begin position="24"/>
        <end position="462"/>
    </location>
</feature>
<evidence type="ECO:0000259" key="2">
    <source>
        <dbReference type="Pfam" id="PF13598"/>
    </source>
</evidence>
<protein>
    <submittedName>
        <fullName evidence="3">DUF4139 domain-containing protein</fullName>
    </submittedName>
</protein>
<keyword evidence="4" id="KW-1185">Reference proteome</keyword>
<dbReference type="InterPro" id="IPR037291">
    <property type="entry name" value="DUF4139"/>
</dbReference>
<dbReference type="PANTHER" id="PTHR38075">
    <property type="entry name" value="DUF4139 DOMAIN-CONTAINING PROTEIN"/>
    <property type="match status" value="1"/>
</dbReference>
<sequence length="462" mass="48900">MKRRLALITTAAFVPLLAAAGFADTVVTPADRGGLALTVTQNDTALVRDHRTATFERGSQVLVVEGVARAARDGSAMLSGGGLVVHEQGFLPGGVDAAGLLAASVGRDVTVVWRDAVGAEREERARVVAAGQPPLFQVAGKVVAGEPARILYDSLPPELRTAPAYRAAVTVEQGGKRGVELSYLTSGLSWQADYVAELTPAGDKLSLSAWATLVNVSGADFPAAKLQLLAGDVGTVANDAPPRAMRMEKVLMAATMAPTRETAGGVYHLYTVAQPVSLGDGERKQVALVAPQNLTVSRQLILDPLPGQAWRDRAADPEPQHPQAVLRLKNGNEPLPSGTIRVFQRARDGGATFLGEDQLGDVPAGAEARVTLGRAFDVTARRVQTDFNRVSAEITEAQWQVRLANAGDTPAQVVVRESLGGDWLVLDESAPHKKENAFTATWTVEVPARGEQVLSYRVRVKG</sequence>
<proteinExistence type="predicted"/>
<dbReference type="RefSeq" id="WP_163673495.1">
    <property type="nucleotide sequence ID" value="NZ_JAAIYP010000001.1"/>
</dbReference>
<keyword evidence="1" id="KW-0732">Signal</keyword>
<evidence type="ECO:0000313" key="4">
    <source>
        <dbReference type="Proteomes" id="UP000480684"/>
    </source>
</evidence>
<dbReference type="EMBL" id="JAAIYP010000001">
    <property type="protein sequence ID" value="NFV78507.1"/>
    <property type="molecule type" value="Genomic_DNA"/>
</dbReference>
<feature type="domain" description="DUF4139" evidence="2">
    <location>
        <begin position="179"/>
        <end position="461"/>
    </location>
</feature>
<feature type="signal peptide" evidence="1">
    <location>
        <begin position="1"/>
        <end position="23"/>
    </location>
</feature>
<dbReference type="AlphaFoldDB" id="A0A7C9URC5"/>
<evidence type="ECO:0000313" key="3">
    <source>
        <dbReference type="EMBL" id="NFV78507.1"/>
    </source>
</evidence>